<name>A0A8R1HPE8_CAEJA</name>
<dbReference type="InterPro" id="IPR051243">
    <property type="entry name" value="PcG_WD-repeat"/>
</dbReference>
<dbReference type="InterPro" id="IPR036322">
    <property type="entry name" value="WD40_repeat_dom_sf"/>
</dbReference>
<feature type="compositionally biased region" description="Basic and acidic residues" evidence="7">
    <location>
        <begin position="1"/>
        <end position="22"/>
    </location>
</feature>
<dbReference type="SMART" id="SM00320">
    <property type="entry name" value="WD40"/>
    <property type="match status" value="4"/>
</dbReference>
<protein>
    <submittedName>
        <fullName evidence="8">WD_REPEATS_REGION domain-containing protein</fullName>
    </submittedName>
</protein>
<proteinExistence type="inferred from homology"/>
<keyword evidence="3" id="KW-0677">Repeat</keyword>
<evidence type="ECO:0000256" key="5">
    <source>
        <dbReference type="ARBA" id="ARBA00023163"/>
    </source>
</evidence>
<accession>A0A8R1HPE8</accession>
<evidence type="ECO:0000256" key="2">
    <source>
        <dbReference type="ARBA" id="ARBA00022574"/>
    </source>
</evidence>
<sequence length="465" mass="52175">MEAKKFKKLDLHGEQHDKKLDNPENPFIMTAKIRLPQDSVYNCDFNPYIGWEQTQVLATVGGTKVLVHEVPRHVNHIITRYGCTIASSTPNQEPEDLYAVTWALDTYESPQNAHRIVTGGLHGQLYVINSRNGQQQNRLQSCGGAINDIRTSPANSNLVAVASKDQTVRIFHIRNDSCLAVMGGLNCHRDQVLSLDWDRDGNFLVSCGMDHLSMRWDLAKDHVRKHLDACCEALAKGRMNVLSQSDPVLKKVEDKKEIIKENVKKSAFEIENYHPNLEDDSNIDSVLGEIGKASGCTLPIYRPASVCSDVHEDYVDCIRVMPGINYFLSKGCGKEKAVNMWRFGPPKGVVERVTSSMAPQKTTTQLLAFKIWNGDTWFTKFEMDPRRRWLAVGGTQGFVNFFDVTKLKSHEPVLRVKVFNGTVRNTCYCAQGRIMIAVGEQGAVTRLDRVPLSIDTAELAKCIPK</sequence>
<evidence type="ECO:0000313" key="8">
    <source>
        <dbReference type="EnsemblMetazoa" id="CJA07275.1"/>
    </source>
</evidence>
<dbReference type="Gene3D" id="2.130.10.10">
    <property type="entry name" value="YVTN repeat-like/Quinoprotein amine dehydrogenase"/>
    <property type="match status" value="1"/>
</dbReference>
<dbReference type="PROSITE" id="PS50082">
    <property type="entry name" value="WD_REPEATS_2"/>
    <property type="match status" value="1"/>
</dbReference>
<reference evidence="9" key="1">
    <citation type="submission" date="2010-08" db="EMBL/GenBank/DDBJ databases">
        <authorList>
            <consortium name="Caenorhabditis japonica Sequencing Consortium"/>
            <person name="Wilson R.K."/>
        </authorList>
    </citation>
    <scope>NUCLEOTIDE SEQUENCE [LARGE SCALE GENOMIC DNA]</scope>
    <source>
        <strain evidence="9">DF5081</strain>
    </source>
</reference>
<feature type="region of interest" description="Disordered" evidence="7">
    <location>
        <begin position="1"/>
        <end position="23"/>
    </location>
</feature>
<keyword evidence="9" id="KW-1185">Reference proteome</keyword>
<evidence type="ECO:0000256" key="3">
    <source>
        <dbReference type="ARBA" id="ARBA00022737"/>
    </source>
</evidence>
<dbReference type="OMA" id="HPLHAIG"/>
<evidence type="ECO:0000313" key="9">
    <source>
        <dbReference type="Proteomes" id="UP000005237"/>
    </source>
</evidence>
<dbReference type="EnsemblMetazoa" id="CJA07275.1">
    <property type="protein sequence ID" value="CJA07275.1"/>
    <property type="gene ID" value="WBGene00126479"/>
</dbReference>
<evidence type="ECO:0000256" key="4">
    <source>
        <dbReference type="ARBA" id="ARBA00023015"/>
    </source>
</evidence>
<dbReference type="AlphaFoldDB" id="A0A8R1HPE8"/>
<evidence type="ECO:0000256" key="1">
    <source>
        <dbReference type="ARBA" id="ARBA00008075"/>
    </source>
</evidence>
<dbReference type="InterPro" id="IPR015943">
    <property type="entry name" value="WD40/YVTN_repeat-like_dom_sf"/>
</dbReference>
<reference evidence="8" key="2">
    <citation type="submission" date="2022-06" db="UniProtKB">
        <authorList>
            <consortium name="EnsemblMetazoa"/>
        </authorList>
    </citation>
    <scope>IDENTIFICATION</scope>
    <source>
        <strain evidence="8">DF5081</strain>
    </source>
</reference>
<dbReference type="SUPFAM" id="SSF50978">
    <property type="entry name" value="WD40 repeat-like"/>
    <property type="match status" value="1"/>
</dbReference>
<evidence type="ECO:0000256" key="6">
    <source>
        <dbReference type="PROSITE-ProRule" id="PRU00221"/>
    </source>
</evidence>
<comment type="similarity">
    <text evidence="1">Belongs to the WD repeat ESC family.</text>
</comment>
<evidence type="ECO:0000256" key="7">
    <source>
        <dbReference type="SAM" id="MobiDB-lite"/>
    </source>
</evidence>
<feature type="repeat" description="WD" evidence="6">
    <location>
        <begin position="185"/>
        <end position="218"/>
    </location>
</feature>
<dbReference type="PROSITE" id="PS50294">
    <property type="entry name" value="WD_REPEATS_REGION"/>
    <property type="match status" value="1"/>
</dbReference>
<dbReference type="Proteomes" id="UP000005237">
    <property type="component" value="Unassembled WGS sequence"/>
</dbReference>
<dbReference type="PANTHER" id="PTHR10253">
    <property type="entry name" value="POLYCOMB PROTEIN"/>
    <property type="match status" value="1"/>
</dbReference>
<organism evidence="8 9">
    <name type="scientific">Caenorhabditis japonica</name>
    <dbReference type="NCBI Taxonomy" id="281687"/>
    <lineage>
        <taxon>Eukaryota</taxon>
        <taxon>Metazoa</taxon>
        <taxon>Ecdysozoa</taxon>
        <taxon>Nematoda</taxon>
        <taxon>Chromadorea</taxon>
        <taxon>Rhabditida</taxon>
        <taxon>Rhabditina</taxon>
        <taxon>Rhabditomorpha</taxon>
        <taxon>Rhabditoidea</taxon>
        <taxon>Rhabditidae</taxon>
        <taxon>Peloderinae</taxon>
        <taxon>Caenorhabditis</taxon>
    </lineage>
</organism>
<keyword evidence="2 6" id="KW-0853">WD repeat</keyword>
<dbReference type="InterPro" id="IPR001680">
    <property type="entry name" value="WD40_rpt"/>
</dbReference>
<keyword evidence="5" id="KW-0804">Transcription</keyword>
<dbReference type="Pfam" id="PF00400">
    <property type="entry name" value="WD40"/>
    <property type="match status" value="2"/>
</dbReference>
<keyword evidence="4" id="KW-0805">Transcription regulation</keyword>